<dbReference type="Gene3D" id="1.10.10.60">
    <property type="entry name" value="Homeodomain-like"/>
    <property type="match status" value="1"/>
</dbReference>
<evidence type="ECO:0000259" key="3">
    <source>
        <dbReference type="PROSITE" id="PS01124"/>
    </source>
</evidence>
<dbReference type="SUPFAM" id="SSF52317">
    <property type="entry name" value="Class I glutamine amidotransferase-like"/>
    <property type="match status" value="1"/>
</dbReference>
<evidence type="ECO:0000256" key="1">
    <source>
        <dbReference type="ARBA" id="ARBA00023015"/>
    </source>
</evidence>
<dbReference type="InterPro" id="IPR002818">
    <property type="entry name" value="DJ-1/PfpI"/>
</dbReference>
<keyword evidence="1" id="KW-0805">Transcription regulation</keyword>
<dbReference type="PANTHER" id="PTHR43130">
    <property type="entry name" value="ARAC-FAMILY TRANSCRIPTIONAL REGULATOR"/>
    <property type="match status" value="1"/>
</dbReference>
<evidence type="ECO:0000313" key="4">
    <source>
        <dbReference type="EMBL" id="MFD1344194.1"/>
    </source>
</evidence>
<dbReference type="PANTHER" id="PTHR43130:SF3">
    <property type="entry name" value="HTH-TYPE TRANSCRIPTIONAL REGULATOR RV1931C"/>
    <property type="match status" value="1"/>
</dbReference>
<proteinExistence type="predicted"/>
<keyword evidence="2" id="KW-0804">Transcription</keyword>
<gene>
    <name evidence="4" type="ORF">ACFQ4E_17315</name>
</gene>
<protein>
    <submittedName>
        <fullName evidence="4">GlxA family transcriptional regulator</fullName>
    </submittedName>
</protein>
<evidence type="ECO:0000256" key="2">
    <source>
        <dbReference type="ARBA" id="ARBA00023163"/>
    </source>
</evidence>
<organism evidence="4 5">
    <name type="scientific">Litorisediminicola beolgyonensis</name>
    <dbReference type="NCBI Taxonomy" id="1173614"/>
    <lineage>
        <taxon>Bacteria</taxon>
        <taxon>Pseudomonadati</taxon>
        <taxon>Pseudomonadota</taxon>
        <taxon>Alphaproteobacteria</taxon>
        <taxon>Rhodobacterales</taxon>
        <taxon>Paracoccaceae</taxon>
        <taxon>Litorisediminicola</taxon>
    </lineage>
</organism>
<keyword evidence="5" id="KW-1185">Reference proteome</keyword>
<name>A0ABW3ZM34_9RHOB</name>
<dbReference type="Pfam" id="PF12833">
    <property type="entry name" value="HTH_18"/>
    <property type="match status" value="1"/>
</dbReference>
<dbReference type="Gene3D" id="3.40.50.880">
    <property type="match status" value="1"/>
</dbReference>
<dbReference type="PROSITE" id="PS01124">
    <property type="entry name" value="HTH_ARAC_FAMILY_2"/>
    <property type="match status" value="1"/>
</dbReference>
<dbReference type="Pfam" id="PF01965">
    <property type="entry name" value="DJ-1_PfpI"/>
    <property type="match status" value="1"/>
</dbReference>
<dbReference type="SMART" id="SM00342">
    <property type="entry name" value="HTH_ARAC"/>
    <property type="match status" value="1"/>
</dbReference>
<dbReference type="CDD" id="cd03137">
    <property type="entry name" value="GATase1_AraC_1"/>
    <property type="match status" value="1"/>
</dbReference>
<dbReference type="SUPFAM" id="SSF46689">
    <property type="entry name" value="Homeodomain-like"/>
    <property type="match status" value="2"/>
</dbReference>
<dbReference type="Proteomes" id="UP001597135">
    <property type="component" value="Unassembled WGS sequence"/>
</dbReference>
<dbReference type="InterPro" id="IPR029062">
    <property type="entry name" value="Class_I_gatase-like"/>
</dbReference>
<reference evidence="5" key="1">
    <citation type="journal article" date="2019" name="Int. J. Syst. Evol. Microbiol.">
        <title>The Global Catalogue of Microorganisms (GCM) 10K type strain sequencing project: providing services to taxonomists for standard genome sequencing and annotation.</title>
        <authorList>
            <consortium name="The Broad Institute Genomics Platform"/>
            <consortium name="The Broad Institute Genome Sequencing Center for Infectious Disease"/>
            <person name="Wu L."/>
            <person name="Ma J."/>
        </authorList>
    </citation>
    <scope>NUCLEOTIDE SEQUENCE [LARGE SCALE GENOMIC DNA]</scope>
    <source>
        <strain evidence="5">CCUG 62953</strain>
    </source>
</reference>
<dbReference type="InterPro" id="IPR052158">
    <property type="entry name" value="INH-QAR"/>
</dbReference>
<sequence length="333" mass="35981">MPAYSANTFHTPRPVAFLLFEGTKLLDFAGPLQVFCDARTRDGAKAYDVHLLSETGGCLRTDTVCQIETSPLAAHQDAAWDTVLVSGGRSAYEAMNSEPLRDFINKSSTSCRRLGSVCLGAFVLAAGGHLSGRSATTHWDGCSKLSADYPDVNVQDDSIYVEDNGIWTSAGVTAGIDMAIEMVRRDLGPAEALRIAKSLVLPMVRSGGQRQFSRALAAQASGNGDRFGDLIASLTENLRNRKSVAEMATEVGMSERNFARRFSEEIGVSPAQFVERLRVEHAANLLHQPGVHLSVVQIEAGFTSQENMRRAFQRQYGVSPSSYAAKFAAPSAE</sequence>
<dbReference type="RefSeq" id="WP_386805782.1">
    <property type="nucleotide sequence ID" value="NZ_JBHTMU010000041.1"/>
</dbReference>
<dbReference type="EMBL" id="JBHTMU010000041">
    <property type="protein sequence ID" value="MFD1344194.1"/>
    <property type="molecule type" value="Genomic_DNA"/>
</dbReference>
<feature type="domain" description="HTH araC/xylS-type" evidence="3">
    <location>
        <begin position="228"/>
        <end position="326"/>
    </location>
</feature>
<dbReference type="InterPro" id="IPR018060">
    <property type="entry name" value="HTH_AraC"/>
</dbReference>
<accession>A0ABW3ZM34</accession>
<evidence type="ECO:0000313" key="5">
    <source>
        <dbReference type="Proteomes" id="UP001597135"/>
    </source>
</evidence>
<comment type="caution">
    <text evidence="4">The sequence shown here is derived from an EMBL/GenBank/DDBJ whole genome shotgun (WGS) entry which is preliminary data.</text>
</comment>
<dbReference type="InterPro" id="IPR009057">
    <property type="entry name" value="Homeodomain-like_sf"/>
</dbReference>